<comment type="similarity">
    <text evidence="4">Belongs to the R-transferase family. Bpt subfamily.</text>
</comment>
<evidence type="ECO:0000259" key="5">
    <source>
        <dbReference type="Pfam" id="PF04376"/>
    </source>
</evidence>
<dbReference type="NCBIfam" id="NF002341">
    <property type="entry name" value="PRK01305.1-1"/>
    <property type="match status" value="1"/>
</dbReference>
<dbReference type="EMBL" id="JANUCT010000004">
    <property type="protein sequence ID" value="MCS3902763.1"/>
    <property type="molecule type" value="Genomic_DNA"/>
</dbReference>
<dbReference type="Proteomes" id="UP001204445">
    <property type="component" value="Unassembled WGS sequence"/>
</dbReference>
<dbReference type="InterPro" id="IPR030700">
    <property type="entry name" value="N-end_Aminoacyl_Trfase"/>
</dbReference>
<dbReference type="InterPro" id="IPR017138">
    <property type="entry name" value="Asp_Glu_LeuTrfase"/>
</dbReference>
<dbReference type="GO" id="GO:0005737">
    <property type="term" value="C:cytoplasm"/>
    <property type="evidence" value="ECO:0007669"/>
    <property type="project" value="UniProtKB-SubCell"/>
</dbReference>
<dbReference type="EC" id="2.3.2.29" evidence="4"/>
<evidence type="ECO:0000313" key="7">
    <source>
        <dbReference type="EMBL" id="MCS3902763.1"/>
    </source>
</evidence>
<comment type="catalytic activity">
    <reaction evidence="4">
        <text>N-terminal L-glutamyl-[protein] + L-leucyl-tRNA(Leu) = N-terminal L-leucyl-L-glutamyl-[protein] + tRNA(Leu) + H(+)</text>
        <dbReference type="Rhea" id="RHEA:50412"/>
        <dbReference type="Rhea" id="RHEA-COMP:9613"/>
        <dbReference type="Rhea" id="RHEA-COMP:9622"/>
        <dbReference type="Rhea" id="RHEA-COMP:12664"/>
        <dbReference type="Rhea" id="RHEA-COMP:12668"/>
        <dbReference type="ChEBI" id="CHEBI:15378"/>
        <dbReference type="ChEBI" id="CHEBI:64721"/>
        <dbReference type="ChEBI" id="CHEBI:78442"/>
        <dbReference type="ChEBI" id="CHEBI:78494"/>
        <dbReference type="ChEBI" id="CHEBI:133041"/>
        <dbReference type="EC" id="2.3.2.29"/>
    </reaction>
</comment>
<keyword evidence="8" id="KW-1185">Reference proteome</keyword>
<dbReference type="InterPro" id="IPR007471">
    <property type="entry name" value="N-end_Aminoacyl_Trfase_N"/>
</dbReference>
<gene>
    <name evidence="4" type="primary">bpt</name>
    <name evidence="7" type="ORF">J2T55_000767</name>
</gene>
<protein>
    <recommendedName>
        <fullName evidence="4">Aspartate/glutamate leucyltransferase</fullName>
        <ecNumber evidence="4">2.3.2.29</ecNumber>
    </recommendedName>
</protein>
<comment type="caution">
    <text evidence="7">The sequence shown here is derived from an EMBL/GenBank/DDBJ whole genome shotgun (WGS) entry which is preliminary data.</text>
</comment>
<feature type="domain" description="N-end rule aminoacyl transferase C-terminal" evidence="6">
    <location>
        <begin position="108"/>
        <end position="229"/>
    </location>
</feature>
<comment type="subcellular location">
    <subcellularLocation>
        <location evidence="4">Cytoplasm</location>
    </subcellularLocation>
</comment>
<proteinExistence type="inferred from homology"/>
<keyword evidence="2 4" id="KW-0808">Transferase</keyword>
<dbReference type="GO" id="GO:0004057">
    <property type="term" value="F:arginyl-tRNA--protein transferase activity"/>
    <property type="evidence" value="ECO:0007669"/>
    <property type="project" value="InterPro"/>
</dbReference>
<dbReference type="InterPro" id="IPR016181">
    <property type="entry name" value="Acyl_CoA_acyltransferase"/>
</dbReference>
<evidence type="ECO:0000256" key="4">
    <source>
        <dbReference type="HAMAP-Rule" id="MF_00689"/>
    </source>
</evidence>
<evidence type="ECO:0000259" key="6">
    <source>
        <dbReference type="Pfam" id="PF04377"/>
    </source>
</evidence>
<dbReference type="SUPFAM" id="SSF55729">
    <property type="entry name" value="Acyl-CoA N-acyltransferases (Nat)"/>
    <property type="match status" value="1"/>
</dbReference>
<evidence type="ECO:0000256" key="3">
    <source>
        <dbReference type="ARBA" id="ARBA00023315"/>
    </source>
</evidence>
<dbReference type="RefSeq" id="WP_259054348.1">
    <property type="nucleotide sequence ID" value="NZ_JANUCT010000004.1"/>
</dbReference>
<comment type="catalytic activity">
    <reaction evidence="4">
        <text>N-terminal L-aspartyl-[protein] + L-leucyl-tRNA(Leu) = N-terminal L-leucyl-L-aspartyl-[protein] + tRNA(Leu) + H(+)</text>
        <dbReference type="Rhea" id="RHEA:50420"/>
        <dbReference type="Rhea" id="RHEA-COMP:9613"/>
        <dbReference type="Rhea" id="RHEA-COMP:9622"/>
        <dbReference type="Rhea" id="RHEA-COMP:12669"/>
        <dbReference type="Rhea" id="RHEA-COMP:12674"/>
        <dbReference type="ChEBI" id="CHEBI:15378"/>
        <dbReference type="ChEBI" id="CHEBI:64720"/>
        <dbReference type="ChEBI" id="CHEBI:78442"/>
        <dbReference type="ChEBI" id="CHEBI:78494"/>
        <dbReference type="ChEBI" id="CHEBI:133042"/>
        <dbReference type="EC" id="2.3.2.29"/>
    </reaction>
</comment>
<evidence type="ECO:0000313" key="8">
    <source>
        <dbReference type="Proteomes" id="UP001204445"/>
    </source>
</evidence>
<dbReference type="PANTHER" id="PTHR21367">
    <property type="entry name" value="ARGININE-TRNA-PROTEIN TRANSFERASE 1"/>
    <property type="match status" value="1"/>
</dbReference>
<accession>A0AAE3HKA6</accession>
<dbReference type="NCBIfam" id="NF002346">
    <property type="entry name" value="PRK01305.2-3"/>
    <property type="match status" value="1"/>
</dbReference>
<dbReference type="InterPro" id="IPR007472">
    <property type="entry name" value="N-end_Aminoacyl_Trfase_C"/>
</dbReference>
<dbReference type="GO" id="GO:0071596">
    <property type="term" value="P:ubiquitin-dependent protein catabolic process via the N-end rule pathway"/>
    <property type="evidence" value="ECO:0007669"/>
    <property type="project" value="InterPro"/>
</dbReference>
<keyword evidence="1 4" id="KW-0963">Cytoplasm</keyword>
<dbReference type="PANTHER" id="PTHR21367:SF1">
    <property type="entry name" value="ARGINYL-TRNA--PROTEIN TRANSFERASE 1"/>
    <property type="match status" value="1"/>
</dbReference>
<organism evidence="7 8">
    <name type="scientific">Methylohalomonas lacus</name>
    <dbReference type="NCBI Taxonomy" id="398773"/>
    <lineage>
        <taxon>Bacteria</taxon>
        <taxon>Pseudomonadati</taxon>
        <taxon>Pseudomonadota</taxon>
        <taxon>Gammaproteobacteria</taxon>
        <taxon>Methylohalomonadales</taxon>
        <taxon>Methylohalomonadaceae</taxon>
        <taxon>Methylohalomonas</taxon>
    </lineage>
</organism>
<dbReference type="GO" id="GO:0008914">
    <property type="term" value="F:leucyl-tRNA--protein transferase activity"/>
    <property type="evidence" value="ECO:0007669"/>
    <property type="project" value="UniProtKB-UniRule"/>
</dbReference>
<dbReference type="HAMAP" id="MF_00689">
    <property type="entry name" value="Bpt"/>
    <property type="match status" value="1"/>
</dbReference>
<feature type="domain" description="N-end aminoacyl transferase N-terminal" evidence="5">
    <location>
        <begin position="18"/>
        <end position="88"/>
    </location>
</feature>
<dbReference type="Pfam" id="PF04376">
    <property type="entry name" value="ATE_N"/>
    <property type="match status" value="1"/>
</dbReference>
<name>A0AAE3HKA6_9GAMM</name>
<dbReference type="Pfam" id="PF04377">
    <property type="entry name" value="ATE_C"/>
    <property type="match status" value="1"/>
</dbReference>
<dbReference type="AlphaFoldDB" id="A0AAE3HKA6"/>
<evidence type="ECO:0000256" key="2">
    <source>
        <dbReference type="ARBA" id="ARBA00022679"/>
    </source>
</evidence>
<keyword evidence="3 4" id="KW-0012">Acyltransferase</keyword>
<comment type="function">
    <text evidence="4">Functions in the N-end rule pathway of protein degradation where it conjugates Leu from its aminoacyl-tRNA to the N-termini of proteins containing an N-terminal aspartate or glutamate.</text>
</comment>
<sequence length="239" mass="27982">MTHSTRVSKLSFYVTPPHQCSYLDDRDAITLFADPRFPKNNALYAALSERGFRRSGEHLYQPHCSGCSACVPIRVPVAEFRPRRQQRRTWQQNQDLQVRVRPARYEREHFDLYRRYIAARHAGGGMDDPTPDSYMNFLTASWADTIFMEYRLDGALLAVSVSDRLPDALSAVYTFFDPAASQRSLGRYAVLQQIRIAHETGRHWLYLGYWIAACRKMSYKTEYQPLEYLRQGEWRREPD</sequence>
<dbReference type="NCBIfam" id="NF002342">
    <property type="entry name" value="PRK01305.1-3"/>
    <property type="match status" value="1"/>
</dbReference>
<reference evidence="7" key="1">
    <citation type="submission" date="2022-08" db="EMBL/GenBank/DDBJ databases">
        <title>Genomic Encyclopedia of Type Strains, Phase III (KMG-III): the genomes of soil and plant-associated and newly described type strains.</title>
        <authorList>
            <person name="Whitman W."/>
        </authorList>
    </citation>
    <scope>NUCLEOTIDE SEQUENCE</scope>
    <source>
        <strain evidence="7">HMT 1</strain>
    </source>
</reference>
<dbReference type="PIRSF" id="PIRSF037208">
    <property type="entry name" value="ATE_pro_prd"/>
    <property type="match status" value="1"/>
</dbReference>
<evidence type="ECO:0000256" key="1">
    <source>
        <dbReference type="ARBA" id="ARBA00022490"/>
    </source>
</evidence>